<dbReference type="Proteomes" id="UP000474757">
    <property type="component" value="Unassembled WGS sequence"/>
</dbReference>
<dbReference type="InterPro" id="IPR036271">
    <property type="entry name" value="Tet_transcr_reg_TetR-rel_C_sf"/>
</dbReference>
<dbReference type="Gene3D" id="1.10.10.60">
    <property type="entry name" value="Homeodomain-like"/>
    <property type="match status" value="1"/>
</dbReference>
<dbReference type="EMBL" id="JAAGAB010000002">
    <property type="protein sequence ID" value="NDV01613.1"/>
    <property type="molecule type" value="Genomic_DNA"/>
</dbReference>
<dbReference type="PROSITE" id="PS01081">
    <property type="entry name" value="HTH_TETR_1"/>
    <property type="match status" value="1"/>
</dbReference>
<dbReference type="Gene3D" id="1.10.357.10">
    <property type="entry name" value="Tetracycline Repressor, domain 2"/>
    <property type="match status" value="1"/>
</dbReference>
<organism evidence="6 7">
    <name type="scientific">Pseudoroseicyclus tamaricis</name>
    <dbReference type="NCBI Taxonomy" id="2705421"/>
    <lineage>
        <taxon>Bacteria</taxon>
        <taxon>Pseudomonadati</taxon>
        <taxon>Pseudomonadota</taxon>
        <taxon>Alphaproteobacteria</taxon>
        <taxon>Rhodobacterales</taxon>
        <taxon>Paracoccaceae</taxon>
        <taxon>Pseudoroseicyclus</taxon>
    </lineage>
</organism>
<dbReference type="AlphaFoldDB" id="A0A6B2JJJ8"/>
<dbReference type="PANTHER" id="PTHR47506">
    <property type="entry name" value="TRANSCRIPTIONAL REGULATORY PROTEIN"/>
    <property type="match status" value="1"/>
</dbReference>
<evidence type="ECO:0000256" key="3">
    <source>
        <dbReference type="ARBA" id="ARBA00023163"/>
    </source>
</evidence>
<evidence type="ECO:0000256" key="2">
    <source>
        <dbReference type="ARBA" id="ARBA00023125"/>
    </source>
</evidence>
<keyword evidence="7" id="KW-1185">Reference proteome</keyword>
<evidence type="ECO:0000313" key="7">
    <source>
        <dbReference type="Proteomes" id="UP000474757"/>
    </source>
</evidence>
<evidence type="ECO:0000259" key="5">
    <source>
        <dbReference type="PROSITE" id="PS50977"/>
    </source>
</evidence>
<dbReference type="GO" id="GO:0003677">
    <property type="term" value="F:DNA binding"/>
    <property type="evidence" value="ECO:0007669"/>
    <property type="project" value="UniProtKB-UniRule"/>
</dbReference>
<protein>
    <submittedName>
        <fullName evidence="6">TetR/AcrR family transcriptional regulator</fullName>
    </submittedName>
</protein>
<evidence type="ECO:0000256" key="4">
    <source>
        <dbReference type="PROSITE-ProRule" id="PRU00335"/>
    </source>
</evidence>
<dbReference type="InterPro" id="IPR023772">
    <property type="entry name" value="DNA-bd_HTH_TetR-type_CS"/>
</dbReference>
<feature type="DNA-binding region" description="H-T-H motif" evidence="4">
    <location>
        <begin position="39"/>
        <end position="58"/>
    </location>
</feature>
<comment type="caution">
    <text evidence="6">The sequence shown here is derived from an EMBL/GenBank/DDBJ whole genome shotgun (WGS) entry which is preliminary data.</text>
</comment>
<proteinExistence type="predicted"/>
<keyword evidence="1" id="KW-0805">Transcription regulation</keyword>
<dbReference type="PROSITE" id="PS50977">
    <property type="entry name" value="HTH_TETR_2"/>
    <property type="match status" value="1"/>
</dbReference>
<keyword evidence="3" id="KW-0804">Transcription</keyword>
<dbReference type="InterPro" id="IPR011075">
    <property type="entry name" value="TetR_C"/>
</dbReference>
<dbReference type="Pfam" id="PF00440">
    <property type="entry name" value="TetR_N"/>
    <property type="match status" value="1"/>
</dbReference>
<feature type="domain" description="HTH tetR-type" evidence="5">
    <location>
        <begin position="16"/>
        <end position="76"/>
    </location>
</feature>
<dbReference type="SUPFAM" id="SSF48498">
    <property type="entry name" value="Tetracyclin repressor-like, C-terminal domain"/>
    <property type="match status" value="1"/>
</dbReference>
<sequence length="214" mass="22057">MEMAHIPPRRKGRPASFDRDAVLEKAMLAFWASGYETTSISDLTGAMGISAPSLYAAFGDKKGLFLEAMHRYAGDPSDLAASLDEAPTAREAVAGMLEESAALFTGETTPRGCLLASAAATGTKDAADVRAAMAQVRGAIRAVVAMRIERDVEDGLLPAETNAGALADLAVAVIQGLSVLARDGAERGTLIAVARASMTGWPGACAGAVERHPG</sequence>
<evidence type="ECO:0000256" key="1">
    <source>
        <dbReference type="ARBA" id="ARBA00023015"/>
    </source>
</evidence>
<dbReference type="InterPro" id="IPR009057">
    <property type="entry name" value="Homeodomain-like_sf"/>
</dbReference>
<evidence type="ECO:0000313" key="6">
    <source>
        <dbReference type="EMBL" id="NDV01613.1"/>
    </source>
</evidence>
<gene>
    <name evidence="6" type="ORF">GZA08_11625</name>
</gene>
<name>A0A6B2JJJ8_9RHOB</name>
<dbReference type="PANTHER" id="PTHR47506:SF1">
    <property type="entry name" value="HTH-TYPE TRANSCRIPTIONAL REGULATOR YJDC"/>
    <property type="match status" value="1"/>
</dbReference>
<accession>A0A6B2JJJ8</accession>
<keyword evidence="2 4" id="KW-0238">DNA-binding</keyword>
<dbReference type="SUPFAM" id="SSF46689">
    <property type="entry name" value="Homeodomain-like"/>
    <property type="match status" value="1"/>
</dbReference>
<reference evidence="6 7" key="1">
    <citation type="submission" date="2020-02" db="EMBL/GenBank/DDBJ databases">
        <title>Pseudoroseicyclus tamarix, sp. nov., isolated from offshore sediment of a Tamarix chinensis forest.</title>
        <authorList>
            <person name="Gai Y."/>
        </authorList>
    </citation>
    <scope>NUCLEOTIDE SEQUENCE [LARGE SCALE GENOMIC DNA]</scope>
    <source>
        <strain evidence="6 7">CLL3-39</strain>
    </source>
</reference>
<dbReference type="Pfam" id="PF16925">
    <property type="entry name" value="TetR_C_13"/>
    <property type="match status" value="1"/>
</dbReference>
<dbReference type="InterPro" id="IPR001647">
    <property type="entry name" value="HTH_TetR"/>
</dbReference>